<comment type="caution">
    <text evidence="1">The sequence shown here is derived from an EMBL/GenBank/DDBJ whole genome shotgun (WGS) entry which is preliminary data.</text>
</comment>
<keyword evidence="2" id="KW-1185">Reference proteome</keyword>
<gene>
    <name evidence="1" type="ORF">ATK78_0011</name>
</gene>
<accession>A0A4R6T199</accession>
<dbReference type="OrthoDB" id="9951306at2"/>
<organism evidence="1 2">
    <name type="scientific">Pedobacter metabolipauper</name>
    <dbReference type="NCBI Taxonomy" id="425513"/>
    <lineage>
        <taxon>Bacteria</taxon>
        <taxon>Pseudomonadati</taxon>
        <taxon>Bacteroidota</taxon>
        <taxon>Sphingobacteriia</taxon>
        <taxon>Sphingobacteriales</taxon>
        <taxon>Sphingobacteriaceae</taxon>
        <taxon>Pedobacter</taxon>
    </lineage>
</organism>
<protein>
    <submittedName>
        <fullName evidence="1">Uncharacterized protein</fullName>
    </submittedName>
</protein>
<proteinExistence type="predicted"/>
<name>A0A4R6T199_9SPHI</name>
<sequence>MQIAYLNKGKAKAKSQTDEMLERFYLRDIKMVWNKRKKELMELGFTEEEFAIRVKQKLNEKLGIYCQ</sequence>
<reference evidence="1 2" key="1">
    <citation type="submission" date="2019-03" db="EMBL/GenBank/DDBJ databases">
        <title>Genomic Encyclopedia of Archaeal and Bacterial Type Strains, Phase II (KMG-II): from individual species to whole genera.</title>
        <authorList>
            <person name="Goeker M."/>
        </authorList>
    </citation>
    <scope>NUCLEOTIDE SEQUENCE [LARGE SCALE GENOMIC DNA]</scope>
    <source>
        <strain evidence="1 2">DSM 19035</strain>
    </source>
</reference>
<evidence type="ECO:0000313" key="1">
    <source>
        <dbReference type="EMBL" id="TDQ12804.1"/>
    </source>
</evidence>
<dbReference type="RefSeq" id="WP_133574030.1">
    <property type="nucleotide sequence ID" value="NZ_SNYC01000001.1"/>
</dbReference>
<dbReference type="EMBL" id="SNYC01000001">
    <property type="protein sequence ID" value="TDQ12804.1"/>
    <property type="molecule type" value="Genomic_DNA"/>
</dbReference>
<dbReference type="Proteomes" id="UP000295620">
    <property type="component" value="Unassembled WGS sequence"/>
</dbReference>
<evidence type="ECO:0000313" key="2">
    <source>
        <dbReference type="Proteomes" id="UP000295620"/>
    </source>
</evidence>
<dbReference type="AlphaFoldDB" id="A0A4R6T199"/>